<organism evidence="2 3">
    <name type="scientific">Pseudoflavonifractor hominis</name>
    <dbReference type="NCBI Taxonomy" id="2763059"/>
    <lineage>
        <taxon>Bacteria</taxon>
        <taxon>Bacillati</taxon>
        <taxon>Bacillota</taxon>
        <taxon>Clostridia</taxon>
        <taxon>Eubacteriales</taxon>
        <taxon>Oscillospiraceae</taxon>
        <taxon>Pseudoflavonifractor</taxon>
    </lineage>
</organism>
<dbReference type="RefSeq" id="WP_186962736.1">
    <property type="nucleotide sequence ID" value="NZ_JACOPR010000001.1"/>
</dbReference>
<accession>A0ABR7HPC1</accession>
<protein>
    <submittedName>
        <fullName evidence="2">Uncharacterized protein</fullName>
    </submittedName>
</protein>
<dbReference type="EMBL" id="JACOPR010000001">
    <property type="protein sequence ID" value="MBC5729266.1"/>
    <property type="molecule type" value="Genomic_DNA"/>
</dbReference>
<keyword evidence="3" id="KW-1185">Reference proteome</keyword>
<sequence length="204" mass="22233">MRWKRVEMQFALAGGRGFLRVQEEGGKIHLYGELPEDGQGIYKGRIQGAGGGSYLAGTFLPEGKKLCLRRVVSRETLNELGAWPVTGAEAVLAFSRGKPGGGEPVPTGWTRLSDLPARLGDPLLRRAAEGVAGALIRPVGEGVEIAVPFTAGGRFHLTPLFCLMWVWEWGGARYASVRLDKRGWPITPKDRPGREPERSKGRTD</sequence>
<comment type="caution">
    <text evidence="2">The sequence shown here is derived from an EMBL/GenBank/DDBJ whole genome shotgun (WGS) entry which is preliminary data.</text>
</comment>
<evidence type="ECO:0000256" key="1">
    <source>
        <dbReference type="SAM" id="MobiDB-lite"/>
    </source>
</evidence>
<name>A0ABR7HPC1_9FIRM</name>
<evidence type="ECO:0000313" key="3">
    <source>
        <dbReference type="Proteomes" id="UP000660021"/>
    </source>
</evidence>
<gene>
    <name evidence="2" type="ORF">H8S34_00255</name>
</gene>
<evidence type="ECO:0000313" key="2">
    <source>
        <dbReference type="EMBL" id="MBC5729266.1"/>
    </source>
</evidence>
<proteinExistence type="predicted"/>
<feature type="region of interest" description="Disordered" evidence="1">
    <location>
        <begin position="185"/>
        <end position="204"/>
    </location>
</feature>
<dbReference type="Proteomes" id="UP000660021">
    <property type="component" value="Unassembled WGS sequence"/>
</dbReference>
<reference evidence="2 3" key="1">
    <citation type="submission" date="2020-08" db="EMBL/GenBank/DDBJ databases">
        <title>Genome public.</title>
        <authorList>
            <person name="Liu C."/>
            <person name="Sun Q."/>
        </authorList>
    </citation>
    <scope>NUCLEOTIDE SEQUENCE [LARGE SCALE GENOMIC DNA]</scope>
    <source>
        <strain evidence="2 3">New-38</strain>
    </source>
</reference>